<sequence>MEKGRRSGEPSGYVVKSKGPSGCLIVRKKGSDGVGASASSGSRKPFESKKKEKKKRPRLDFSDAGSSDELLMRSRARLAPGTSRIRNGVSDFDAGVEEESGIARKRSRGEGGRRSEMDGIVRDRDNLIDRARTRLDVFDFDEDEGSEAGSMRRKRPEEGGADSRRFYGSMTVGRGSIEREYNSGSSRDALPGNRQASYFERASGLTRGDRSAREGVRLPAPAPRDDFESDQPIRVQGKNGVLKVMVNKKKKVGGSLNGYNAMEPEEVRKGVRTDEFSKKNILKRPTPFIGREKKPMNLLNSMKSEDDNASDQDSGDSGILLTKKANMRAKYAEPSNSQKVMISARKIASTGINSDDSDTSLKPRPKNGRGLRSRTGTSYGDEKTTPSNLLPSKINEGKLKRGSGTEKQKLRERIRGMLIDAGWTIDYRPRRNRDYLDAVYINPSGTAYWSIIKAYDALLKQLNEDEEVVKAKVECSQITPLPDELLSQLTRNTRKKMEKEMRKKQRDSRQSDNAREAVGRKASSSRYDEESMDSQSQDEKLSSFITSKGHRLMHTLHDNDEKLSSGYNSHHGRKSRKLGRCTLLIRRSNQGLNSDGNGFVPYSGKRTLLSWLVDSGAVQLSQKVRYMNRRRTKILLEGWVTRDGIHCGCCSKILTVSKFEIHAGSKLRQPFQNIYLDSGVSLLDCQIDAWNRLEAAENIGFHSVDVDGDDPNDDTCALCGDGGDLICCDGCPSTFHQSCLDIEMLPTGDWHCPNCTCKFCGSASDNLTDDDDPTVSALLTCSLCSRKYHESCMNDMDAATIEGDSSKSCFCSKKCGELFEQLGKYLGVKQELESGFSWSLIRRTDFDLDTSLQGLPHRVEGNSKLAVALSVMDECFLPIIDRRSGINLIHGVLYNCGSNFNRLNYSGFFTLILERGDEIISAASIRLDHQSLSKDAMLLGDLRCEKGAFGCAAESPRYAASGHRLRLSSSSVRRRVLASAVGSSEGSCIGRQPPTCPPTARSAARLHGTELAEMPFIGTRHIYRRQGMCRRLFSAVESVLRSLKVEKLIIPAIAELMHTWTEVFGFTSLDESLKQELKSMNTMVFPGVDMLQKHLLQQENGEKMNTNKGVKEKGPQGDKCMDNGSADSGSAGDYLRESDSGGLEHNNSEAKVGESARVKSGTSSPVASANSSKISLDASHEIKQSVSSDSGLVDKKLDKSRMSNVKSASGDNDDISDHTHPDNQFLLPISSNNVSGMSSSPDASRENKPVNGEAVDESASVANHLRMPTVMSSQREVEVARDLGDNGTVEAQTFNRLSESTSEEEHRGSFSTEQTKLPGGLRKDSEPTNTDAPAEEYHQLGSGLEPANHAAASYEHGFGSETDASEGKTESE</sequence>
<dbReference type="InterPro" id="IPR054292">
    <property type="entry name" value="DUF7028"/>
</dbReference>
<feature type="compositionally biased region" description="Polar residues" evidence="7">
    <location>
        <begin position="1289"/>
        <end position="1300"/>
    </location>
</feature>
<evidence type="ECO:0000313" key="9">
    <source>
        <dbReference type="EMBL" id="CAI0466162.1"/>
    </source>
</evidence>
<dbReference type="SUPFAM" id="SSF57903">
    <property type="entry name" value="FYVE/PHD zinc finger"/>
    <property type="match status" value="1"/>
</dbReference>
<dbReference type="Gene3D" id="3.30.40.10">
    <property type="entry name" value="Zinc/RING finger domain, C3HC4 (zinc finger)"/>
    <property type="match status" value="1"/>
</dbReference>
<dbReference type="InterPro" id="IPR019787">
    <property type="entry name" value="Znf_PHD-finger"/>
</dbReference>
<feature type="region of interest" description="Disordered" evidence="7">
    <location>
        <begin position="142"/>
        <end position="231"/>
    </location>
</feature>
<dbReference type="GO" id="GO:0008270">
    <property type="term" value="F:zinc ion binding"/>
    <property type="evidence" value="ECO:0007669"/>
    <property type="project" value="UniProtKB-KW"/>
</dbReference>
<dbReference type="InterPro" id="IPR013083">
    <property type="entry name" value="Znf_RING/FYVE/PHD"/>
</dbReference>
<feature type="compositionally biased region" description="Basic and acidic residues" evidence="7">
    <location>
        <begin position="1275"/>
        <end position="1284"/>
    </location>
</feature>
<organism evidence="9 10">
    <name type="scientific">Linum tenue</name>
    <dbReference type="NCBI Taxonomy" id="586396"/>
    <lineage>
        <taxon>Eukaryota</taxon>
        <taxon>Viridiplantae</taxon>
        <taxon>Streptophyta</taxon>
        <taxon>Embryophyta</taxon>
        <taxon>Tracheophyta</taxon>
        <taxon>Spermatophyta</taxon>
        <taxon>Magnoliopsida</taxon>
        <taxon>eudicotyledons</taxon>
        <taxon>Gunneridae</taxon>
        <taxon>Pentapetalae</taxon>
        <taxon>rosids</taxon>
        <taxon>fabids</taxon>
        <taxon>Malpighiales</taxon>
        <taxon>Linaceae</taxon>
        <taxon>Linum</taxon>
    </lineage>
</organism>
<dbReference type="Proteomes" id="UP001154282">
    <property type="component" value="Unassembled WGS sequence"/>
</dbReference>
<dbReference type="InterPro" id="IPR011011">
    <property type="entry name" value="Znf_FYVE_PHD"/>
</dbReference>
<gene>
    <name evidence="9" type="ORF">LITE_LOCUS36922</name>
</gene>
<dbReference type="PANTHER" id="PTHR46508">
    <property type="entry name" value="PHD FINGER FAMILY PROTEIN"/>
    <property type="match status" value="1"/>
</dbReference>
<feature type="compositionally biased region" description="Basic residues" evidence="7">
    <location>
        <begin position="363"/>
        <end position="372"/>
    </location>
</feature>
<evidence type="ECO:0000256" key="5">
    <source>
        <dbReference type="ARBA" id="ARBA00023242"/>
    </source>
</evidence>
<evidence type="ECO:0000256" key="6">
    <source>
        <dbReference type="PROSITE-ProRule" id="PRU00146"/>
    </source>
</evidence>
<feature type="region of interest" description="Disordered" evidence="7">
    <location>
        <begin position="351"/>
        <end position="407"/>
    </location>
</feature>
<keyword evidence="3 6" id="KW-0863">Zinc-finger</keyword>
<proteinExistence type="predicted"/>
<keyword evidence="4" id="KW-0862">Zinc</keyword>
<dbReference type="CDD" id="cd15532">
    <property type="entry name" value="PHD2_CHD_II"/>
    <property type="match status" value="1"/>
</dbReference>
<feature type="compositionally biased region" description="Basic and acidic residues" evidence="7">
    <location>
        <begin position="155"/>
        <end position="165"/>
    </location>
</feature>
<dbReference type="Pfam" id="PF23209">
    <property type="entry name" value="IDM1_C"/>
    <property type="match status" value="2"/>
</dbReference>
<feature type="region of interest" description="Disordered" evidence="7">
    <location>
        <begin position="1100"/>
        <end position="1372"/>
    </location>
</feature>
<dbReference type="InterPro" id="IPR056511">
    <property type="entry name" value="IDM1_C"/>
</dbReference>
<dbReference type="PANTHER" id="PTHR46508:SF3">
    <property type="entry name" value="ACYL-COA N-ACYLTRANSFERASE WITH RING_FYVE_PHD-TYPE ZINC FINGER PROTEIN"/>
    <property type="match status" value="1"/>
</dbReference>
<feature type="compositionally biased region" description="Low complexity" evidence="7">
    <location>
        <begin position="34"/>
        <end position="43"/>
    </location>
</feature>
<feature type="compositionally biased region" description="Basic and acidic residues" evidence="7">
    <location>
        <begin position="395"/>
        <end position="407"/>
    </location>
</feature>
<name>A0AAV0P4S5_9ROSI</name>
<comment type="subcellular location">
    <subcellularLocation>
        <location evidence="1">Nucleus</location>
    </subcellularLocation>
</comment>
<protein>
    <recommendedName>
        <fullName evidence="8">PHD-type domain-containing protein</fullName>
    </recommendedName>
</protein>
<dbReference type="InterPro" id="IPR001965">
    <property type="entry name" value="Znf_PHD"/>
</dbReference>
<feature type="compositionally biased region" description="Basic and acidic residues" evidence="7">
    <location>
        <begin position="1146"/>
        <end position="1157"/>
    </location>
</feature>
<evidence type="ECO:0000313" key="10">
    <source>
        <dbReference type="Proteomes" id="UP001154282"/>
    </source>
</evidence>
<keyword evidence="10" id="KW-1185">Reference proteome</keyword>
<dbReference type="SMART" id="SM00249">
    <property type="entry name" value="PHD"/>
    <property type="match status" value="2"/>
</dbReference>
<evidence type="ECO:0000256" key="3">
    <source>
        <dbReference type="ARBA" id="ARBA00022771"/>
    </source>
</evidence>
<evidence type="ECO:0000256" key="1">
    <source>
        <dbReference type="ARBA" id="ARBA00004123"/>
    </source>
</evidence>
<dbReference type="EMBL" id="CAMGYJ010000008">
    <property type="protein sequence ID" value="CAI0466162.1"/>
    <property type="molecule type" value="Genomic_DNA"/>
</dbReference>
<feature type="compositionally biased region" description="Basic and acidic residues" evidence="7">
    <location>
        <begin position="207"/>
        <end position="216"/>
    </location>
</feature>
<feature type="compositionally biased region" description="Basic and acidic residues" evidence="7">
    <location>
        <begin position="1192"/>
        <end position="1201"/>
    </location>
</feature>
<feature type="domain" description="PHD-type" evidence="8">
    <location>
        <begin position="713"/>
        <end position="758"/>
    </location>
</feature>
<feature type="region of interest" description="Disordered" evidence="7">
    <location>
        <begin position="487"/>
        <end position="541"/>
    </location>
</feature>
<comment type="caution">
    <text evidence="9">The sequence shown here is derived from an EMBL/GenBank/DDBJ whole genome shotgun (WGS) entry which is preliminary data.</text>
</comment>
<feature type="compositionally biased region" description="Basic and acidic residues" evidence="7">
    <location>
        <begin position="108"/>
        <end position="118"/>
    </location>
</feature>
<feature type="compositionally biased region" description="Low complexity" evidence="7">
    <location>
        <begin position="1230"/>
        <end position="1240"/>
    </location>
</feature>
<dbReference type="Pfam" id="PF00628">
    <property type="entry name" value="PHD"/>
    <property type="match status" value="1"/>
</dbReference>
<reference evidence="9" key="1">
    <citation type="submission" date="2022-08" db="EMBL/GenBank/DDBJ databases">
        <authorList>
            <person name="Gutierrez-Valencia J."/>
        </authorList>
    </citation>
    <scope>NUCLEOTIDE SEQUENCE</scope>
</reference>
<keyword evidence="5" id="KW-0539">Nucleus</keyword>
<keyword evidence="2" id="KW-0479">Metal-binding</keyword>
<evidence type="ECO:0000256" key="7">
    <source>
        <dbReference type="SAM" id="MobiDB-lite"/>
    </source>
</evidence>
<feature type="compositionally biased region" description="Polar residues" evidence="7">
    <location>
        <begin position="1160"/>
        <end position="1174"/>
    </location>
</feature>
<dbReference type="PROSITE" id="PS50016">
    <property type="entry name" value="ZF_PHD_2"/>
    <property type="match status" value="1"/>
</dbReference>
<feature type="compositionally biased region" description="Basic and acidic residues" evidence="7">
    <location>
        <begin position="1109"/>
        <end position="1121"/>
    </location>
</feature>
<feature type="compositionally biased region" description="Basic and acidic residues" evidence="7">
    <location>
        <begin position="495"/>
        <end position="519"/>
    </location>
</feature>
<dbReference type="Pfam" id="PF22970">
    <property type="entry name" value="DUF7028"/>
    <property type="match status" value="1"/>
</dbReference>
<dbReference type="Pfam" id="PF16135">
    <property type="entry name" value="TDBD"/>
    <property type="match status" value="1"/>
</dbReference>
<evidence type="ECO:0000256" key="4">
    <source>
        <dbReference type="ARBA" id="ARBA00022833"/>
    </source>
</evidence>
<feature type="region of interest" description="Disordered" evidence="7">
    <location>
        <begin position="1"/>
        <end position="118"/>
    </location>
</feature>
<accession>A0AAV0P4S5</accession>
<evidence type="ECO:0000259" key="8">
    <source>
        <dbReference type="PROSITE" id="PS50016"/>
    </source>
</evidence>
<evidence type="ECO:0000256" key="2">
    <source>
        <dbReference type="ARBA" id="ARBA00022723"/>
    </source>
</evidence>
<dbReference type="InterPro" id="IPR032308">
    <property type="entry name" value="TDBD"/>
</dbReference>
<dbReference type="GO" id="GO:0005634">
    <property type="term" value="C:nucleus"/>
    <property type="evidence" value="ECO:0007669"/>
    <property type="project" value="UniProtKB-SubCell"/>
</dbReference>